<evidence type="ECO:0000313" key="5">
    <source>
        <dbReference type="Proteomes" id="UP000014155"/>
    </source>
</evidence>
<dbReference type="eggNOG" id="COG0451">
    <property type="taxonomic scope" value="Bacteria"/>
</dbReference>
<dbReference type="PANTHER" id="PTHR10366">
    <property type="entry name" value="NAD DEPENDENT EPIMERASE/DEHYDRATASE"/>
    <property type="match status" value="1"/>
</dbReference>
<dbReference type="Proteomes" id="UP000014155">
    <property type="component" value="Unassembled WGS sequence"/>
</dbReference>
<gene>
    <name evidence="4" type="ORF">CTER_4585</name>
</gene>
<evidence type="ECO:0000313" key="4">
    <source>
        <dbReference type="EMBL" id="EMS69682.1"/>
    </source>
</evidence>
<dbReference type="PANTHER" id="PTHR10366:SF564">
    <property type="entry name" value="STEROL-4-ALPHA-CARBOXYLATE 3-DEHYDROGENASE, DECARBOXYLATING"/>
    <property type="match status" value="1"/>
</dbReference>
<protein>
    <submittedName>
        <fullName evidence="4">NAD-dependent epimerase/dehydratase</fullName>
        <ecNumber evidence="4">1.1.1.219</ecNumber>
    </submittedName>
</protein>
<organism evidence="4 5">
    <name type="scientific">Ruminiclostridium cellobioparum subsp. termitidis CT1112</name>
    <dbReference type="NCBI Taxonomy" id="1195236"/>
    <lineage>
        <taxon>Bacteria</taxon>
        <taxon>Bacillati</taxon>
        <taxon>Bacillota</taxon>
        <taxon>Clostridia</taxon>
        <taxon>Eubacteriales</taxon>
        <taxon>Oscillospiraceae</taxon>
        <taxon>Ruminiclostridium</taxon>
    </lineage>
</organism>
<dbReference type="InterPro" id="IPR050425">
    <property type="entry name" value="NAD(P)_dehydrat-like"/>
</dbReference>
<dbReference type="GO" id="GO:0045552">
    <property type="term" value="F:dihydroflavanol 4-reductase activity"/>
    <property type="evidence" value="ECO:0007669"/>
    <property type="project" value="UniProtKB-EC"/>
</dbReference>
<dbReference type="InterPro" id="IPR001509">
    <property type="entry name" value="Epimerase_deHydtase"/>
</dbReference>
<comment type="caution">
    <text evidence="4">The sequence shown here is derived from an EMBL/GenBank/DDBJ whole genome shotgun (WGS) entry which is preliminary data.</text>
</comment>
<feature type="domain" description="NAD-dependent epimerase/dehydratase" evidence="3">
    <location>
        <begin position="5"/>
        <end position="208"/>
    </location>
</feature>
<keyword evidence="1 4" id="KW-0560">Oxidoreductase</keyword>
<dbReference type="InterPro" id="IPR036291">
    <property type="entry name" value="NAD(P)-bd_dom_sf"/>
</dbReference>
<proteinExistence type="inferred from homology"/>
<evidence type="ECO:0000259" key="3">
    <source>
        <dbReference type="Pfam" id="PF01370"/>
    </source>
</evidence>
<dbReference type="Gene3D" id="3.40.50.720">
    <property type="entry name" value="NAD(P)-binding Rossmann-like Domain"/>
    <property type="match status" value="1"/>
</dbReference>
<accession>S0FFY8</accession>
<dbReference type="EMBL" id="AORV01000065">
    <property type="protein sequence ID" value="EMS69682.1"/>
    <property type="molecule type" value="Genomic_DNA"/>
</dbReference>
<evidence type="ECO:0000256" key="1">
    <source>
        <dbReference type="ARBA" id="ARBA00023002"/>
    </source>
</evidence>
<evidence type="ECO:0000256" key="2">
    <source>
        <dbReference type="ARBA" id="ARBA00023445"/>
    </source>
</evidence>
<dbReference type="SUPFAM" id="SSF51735">
    <property type="entry name" value="NAD(P)-binding Rossmann-fold domains"/>
    <property type="match status" value="1"/>
</dbReference>
<keyword evidence="5" id="KW-1185">Reference proteome</keyword>
<dbReference type="STRING" id="1195236.CTER_4585"/>
<dbReference type="AlphaFoldDB" id="S0FFY8"/>
<reference evidence="4 5" key="1">
    <citation type="journal article" date="2013" name="Genome Announc.">
        <title>Draft Genome Sequence of the Cellulolytic, Mesophilic, Anaerobic Bacterium Clostridium termitidis Strain CT1112 (DSM 5398).</title>
        <authorList>
            <person name="Lal S."/>
            <person name="Ramachandran U."/>
            <person name="Zhang X."/>
            <person name="Munir R."/>
            <person name="Sparling R."/>
            <person name="Levin D.B."/>
        </authorList>
    </citation>
    <scope>NUCLEOTIDE SEQUENCE [LARGE SCALE GENOMIC DNA]</scope>
    <source>
        <strain evidence="4 5">CT1112</strain>
    </source>
</reference>
<dbReference type="RefSeq" id="WP_004629968.1">
    <property type="nucleotide sequence ID" value="NZ_AORV01000065.1"/>
</dbReference>
<comment type="similarity">
    <text evidence="2">Belongs to the NAD(P)-dependent epimerase/dehydratase family. Dihydroflavonol-4-reductase subfamily.</text>
</comment>
<dbReference type="PATRIC" id="fig|1195236.3.peg.4767"/>
<dbReference type="EC" id="1.1.1.219" evidence="4"/>
<name>S0FFY8_RUMCE</name>
<dbReference type="Pfam" id="PF01370">
    <property type="entry name" value="Epimerase"/>
    <property type="match status" value="1"/>
</dbReference>
<sequence length="341" mass="37216">MNKTIAVTGGTGYIAGFVIAEFLNHGYMVRASVRSLTKVEALKKDLSTFVNEEALLRLSAFEADLTSPEGWADGFSGADGIIHVASPLGHGTESAEELRRIAEGGTLNVLQGALDAGVRRVVMTSSQAASTPKISAGKVVLDEKFWSDDNNPELDPYRLSKIAAEKAAWTFSGKHGLDLSTILPGAVFGQVMSAGNISSNDILLRLINGGLPRALNIPLEVSNVRDLAQLHRLAFENDNAIGERFLAASQTIRMPEVTRIYREQYPDSKTPINTFPNWMVRFLAIFIPALRSMVPMLGREYSHTTEKAERLLGWIQHTPRETVLDAAASFGQLGMIKSRSY</sequence>